<keyword evidence="2" id="KW-0813">Transport</keyword>
<dbReference type="InterPro" id="IPR039424">
    <property type="entry name" value="SBP_5"/>
</dbReference>
<organism evidence="6 7">
    <name type="scientific">Candidatus Kerfeldbacteria bacterium CG_4_10_14_0_8_um_filter_42_10</name>
    <dbReference type="NCBI Taxonomy" id="2014248"/>
    <lineage>
        <taxon>Bacteria</taxon>
        <taxon>Candidatus Kerfeldiibacteriota</taxon>
    </lineage>
</organism>
<evidence type="ECO:0000259" key="5">
    <source>
        <dbReference type="Pfam" id="PF00496"/>
    </source>
</evidence>
<proteinExistence type="inferred from homology"/>
<reference evidence="6 7" key="1">
    <citation type="submission" date="2017-09" db="EMBL/GenBank/DDBJ databases">
        <title>Depth-based differentiation of microbial function through sediment-hosted aquifers and enrichment of novel symbionts in the deep terrestrial subsurface.</title>
        <authorList>
            <person name="Probst A.J."/>
            <person name="Ladd B."/>
            <person name="Jarett J.K."/>
            <person name="Geller-Mcgrath D.E."/>
            <person name="Sieber C.M."/>
            <person name="Emerson J.B."/>
            <person name="Anantharaman K."/>
            <person name="Thomas B.C."/>
            <person name="Malmstrom R."/>
            <person name="Stieglmeier M."/>
            <person name="Klingl A."/>
            <person name="Woyke T."/>
            <person name="Ryan C.M."/>
            <person name="Banfield J.F."/>
        </authorList>
    </citation>
    <scope>NUCLEOTIDE SEQUENCE [LARGE SCALE GENOMIC DNA]</scope>
    <source>
        <strain evidence="6">CG_4_10_14_0_8_um_filter_42_10</strain>
    </source>
</reference>
<dbReference type="PANTHER" id="PTHR30290">
    <property type="entry name" value="PERIPLASMIC BINDING COMPONENT OF ABC TRANSPORTER"/>
    <property type="match status" value="1"/>
</dbReference>
<dbReference type="InterPro" id="IPR000914">
    <property type="entry name" value="SBP_5_dom"/>
</dbReference>
<dbReference type="Gene3D" id="3.40.190.10">
    <property type="entry name" value="Periplasmic binding protein-like II"/>
    <property type="match status" value="1"/>
</dbReference>
<sequence>MFLEHKISLSKEDFSSPIKPGKKGGIVRFFSFFRRKNSSEKKNSSAIGKNNWSKRQNRLDRKLVSSLNEKKIPSFRQLKYISHYLSKKERIISQIAFLVFAASLIFALVRIYQYFTVPVPQSGGEYTEALIGAPKYINPILSQTNDTDMDLARLTFSGLMKVSPDQELVSDLAERYEISEDHKAYTFYLRKDVRFHDGDDLTADDVIFTFESIQDPEFKSPLYLNFKGVGIERVDDYTVRFILQEPFIPFLSSLTFGILPVHIWQEVPPENASLADYNLRPVGSGPYQFKSLVKDKNGNIKSYELVRYDNYYANIPHIEKLYFKFYPDVNSALDSIENKNVDGISFVPNDKKEEIEKKNSKVNYQALRLPQYTAIFFNQENKLLKTKEVREALALSVDKEKIIREALNGEGDIIHGPILPGYIGYNPEIKKYQFDLEAAKKELEDAGWVYPETAEGEPPAQVRAKNGAELAFAISTIDQPEYLKTVEIIEEAWEAIGVHVETKIYSAKDVQKKVIKTRAYEALLFGEIIGTDPDPYPFWHSSQSRDPGLNLAVFYNKDIDQLLEEARKTNDEEQRRLKYLHFQNILADEIPAIFLYNPIYTYGLNNKIKGSEGRYITVPSDRFSGVENWYIKTKRIWK</sequence>
<keyword evidence="4" id="KW-1133">Transmembrane helix</keyword>
<evidence type="ECO:0000256" key="2">
    <source>
        <dbReference type="ARBA" id="ARBA00022448"/>
    </source>
</evidence>
<evidence type="ECO:0000313" key="6">
    <source>
        <dbReference type="EMBL" id="PIY96384.1"/>
    </source>
</evidence>
<dbReference type="Pfam" id="PF00496">
    <property type="entry name" value="SBP_bac_5"/>
    <property type="match status" value="1"/>
</dbReference>
<accession>A0A2M7RI59</accession>
<keyword evidence="3" id="KW-0732">Signal</keyword>
<comment type="caution">
    <text evidence="6">The sequence shown here is derived from an EMBL/GenBank/DDBJ whole genome shotgun (WGS) entry which is preliminary data.</text>
</comment>
<evidence type="ECO:0000256" key="1">
    <source>
        <dbReference type="ARBA" id="ARBA00005695"/>
    </source>
</evidence>
<dbReference type="EMBL" id="PFMD01000050">
    <property type="protein sequence ID" value="PIY96384.1"/>
    <property type="molecule type" value="Genomic_DNA"/>
</dbReference>
<evidence type="ECO:0000256" key="3">
    <source>
        <dbReference type="ARBA" id="ARBA00022729"/>
    </source>
</evidence>
<evidence type="ECO:0000313" key="7">
    <source>
        <dbReference type="Proteomes" id="UP000230779"/>
    </source>
</evidence>
<dbReference type="Gene3D" id="3.10.105.10">
    <property type="entry name" value="Dipeptide-binding Protein, Domain 3"/>
    <property type="match status" value="1"/>
</dbReference>
<dbReference type="Proteomes" id="UP000230779">
    <property type="component" value="Unassembled WGS sequence"/>
</dbReference>
<dbReference type="Gene3D" id="3.90.76.10">
    <property type="entry name" value="Dipeptide-binding Protein, Domain 1"/>
    <property type="match status" value="1"/>
</dbReference>
<feature type="transmembrane region" description="Helical" evidence="4">
    <location>
        <begin position="91"/>
        <end position="112"/>
    </location>
</feature>
<dbReference type="GO" id="GO:0015833">
    <property type="term" value="P:peptide transport"/>
    <property type="evidence" value="ECO:0007669"/>
    <property type="project" value="TreeGrafter"/>
</dbReference>
<keyword evidence="4" id="KW-0472">Membrane</keyword>
<dbReference type="GO" id="GO:1904680">
    <property type="term" value="F:peptide transmembrane transporter activity"/>
    <property type="evidence" value="ECO:0007669"/>
    <property type="project" value="TreeGrafter"/>
</dbReference>
<protein>
    <recommendedName>
        <fullName evidence="5">Solute-binding protein family 5 domain-containing protein</fullName>
    </recommendedName>
</protein>
<evidence type="ECO:0000256" key="4">
    <source>
        <dbReference type="SAM" id="Phobius"/>
    </source>
</evidence>
<dbReference type="SUPFAM" id="SSF53850">
    <property type="entry name" value="Periplasmic binding protein-like II"/>
    <property type="match status" value="1"/>
</dbReference>
<dbReference type="AlphaFoldDB" id="A0A2M7RI59"/>
<name>A0A2M7RI59_9BACT</name>
<gene>
    <name evidence="6" type="ORF">COY66_04150</name>
</gene>
<keyword evidence="4" id="KW-0812">Transmembrane</keyword>
<dbReference type="PANTHER" id="PTHR30290:SF9">
    <property type="entry name" value="OLIGOPEPTIDE-BINDING PROTEIN APPA"/>
    <property type="match status" value="1"/>
</dbReference>
<feature type="domain" description="Solute-binding protein family 5" evidence="5">
    <location>
        <begin position="167"/>
        <end position="542"/>
    </location>
</feature>
<comment type="similarity">
    <text evidence="1">Belongs to the bacterial solute-binding protein 5 family.</text>
</comment>